<evidence type="ECO:0000313" key="3">
    <source>
        <dbReference type="EMBL" id="KAF9473553.1"/>
    </source>
</evidence>
<dbReference type="Pfam" id="PF01693">
    <property type="entry name" value="Cauli_VI"/>
    <property type="match status" value="1"/>
</dbReference>
<gene>
    <name evidence="3" type="ORF">BDN70DRAFT_899670</name>
</gene>
<sequence length="306" mass="33400">MRGAYVSPTASLPPSQPSGRHRDGGNVNPSPGMPANAFSLTVDQHFPTPVQGLSQAATQVSPSIPPAYLRDRYWQEERSYNNNVAYVVFGGHDVGVFYNWFRAEKATTNHPKKGWKAYTSQEEACVAWYQWVYHNILPKYLSYRHHSNPFERPTHDDLSIAGRHRPANLMPTTGPLLLSQQLNHASFHSSASLNHDGPSSFSNPPPAALSSSTMTAPAASSVNLNPAANPPPAYSISHQGNLINTDYPIYIVIMGRSPGVYANQAEAEAAMGPLGSPTYEGFFGSYAEACVEFVAQYKTFKVTVLS</sequence>
<evidence type="ECO:0000256" key="1">
    <source>
        <dbReference type="SAM" id="MobiDB-lite"/>
    </source>
</evidence>
<dbReference type="OrthoDB" id="3069925at2759"/>
<evidence type="ECO:0000313" key="4">
    <source>
        <dbReference type="Proteomes" id="UP000807469"/>
    </source>
</evidence>
<feature type="compositionally biased region" description="Polar residues" evidence="1">
    <location>
        <begin position="189"/>
        <end position="202"/>
    </location>
</feature>
<dbReference type="InterPro" id="IPR009027">
    <property type="entry name" value="Ribosomal_bL9/RNase_H1_N"/>
</dbReference>
<feature type="region of interest" description="Disordered" evidence="1">
    <location>
        <begin position="1"/>
        <end position="34"/>
    </location>
</feature>
<feature type="region of interest" description="Disordered" evidence="1">
    <location>
        <begin position="189"/>
        <end position="213"/>
    </location>
</feature>
<dbReference type="SUPFAM" id="SSF55658">
    <property type="entry name" value="L9 N-domain-like"/>
    <property type="match status" value="1"/>
</dbReference>
<proteinExistence type="predicted"/>
<reference evidence="3" key="1">
    <citation type="submission" date="2020-11" db="EMBL/GenBank/DDBJ databases">
        <authorList>
            <consortium name="DOE Joint Genome Institute"/>
            <person name="Ahrendt S."/>
            <person name="Riley R."/>
            <person name="Andreopoulos W."/>
            <person name="Labutti K."/>
            <person name="Pangilinan J."/>
            <person name="Ruiz-Duenas F.J."/>
            <person name="Barrasa J.M."/>
            <person name="Sanchez-Garcia M."/>
            <person name="Camarero S."/>
            <person name="Miyauchi S."/>
            <person name="Serrano A."/>
            <person name="Linde D."/>
            <person name="Babiker R."/>
            <person name="Drula E."/>
            <person name="Ayuso-Fernandez I."/>
            <person name="Pacheco R."/>
            <person name="Padilla G."/>
            <person name="Ferreira P."/>
            <person name="Barriuso J."/>
            <person name="Kellner H."/>
            <person name="Castanera R."/>
            <person name="Alfaro M."/>
            <person name="Ramirez L."/>
            <person name="Pisabarro A.G."/>
            <person name="Kuo A."/>
            <person name="Tritt A."/>
            <person name="Lipzen A."/>
            <person name="He G."/>
            <person name="Yan M."/>
            <person name="Ng V."/>
            <person name="Cullen D."/>
            <person name="Martin F."/>
            <person name="Rosso M.-N."/>
            <person name="Henrissat B."/>
            <person name="Hibbett D."/>
            <person name="Martinez A.T."/>
            <person name="Grigoriev I.V."/>
        </authorList>
    </citation>
    <scope>NUCLEOTIDE SEQUENCE</scope>
    <source>
        <strain evidence="3">CIRM-BRFM 674</strain>
    </source>
</reference>
<dbReference type="AlphaFoldDB" id="A0A9P5YPJ1"/>
<dbReference type="InterPro" id="IPR011320">
    <property type="entry name" value="RNase_H1_N"/>
</dbReference>
<name>A0A9P5YPJ1_9AGAR</name>
<evidence type="ECO:0000259" key="2">
    <source>
        <dbReference type="Pfam" id="PF01693"/>
    </source>
</evidence>
<protein>
    <recommendedName>
        <fullName evidence="2">Ribonuclease H1 N-terminal domain-containing protein</fullName>
    </recommendedName>
</protein>
<feature type="domain" description="Ribonuclease H1 N-terminal" evidence="2">
    <location>
        <begin position="86"/>
        <end position="124"/>
    </location>
</feature>
<dbReference type="EMBL" id="MU155433">
    <property type="protein sequence ID" value="KAF9473553.1"/>
    <property type="molecule type" value="Genomic_DNA"/>
</dbReference>
<accession>A0A9P5YPJ1</accession>
<comment type="caution">
    <text evidence="3">The sequence shown here is derived from an EMBL/GenBank/DDBJ whole genome shotgun (WGS) entry which is preliminary data.</text>
</comment>
<dbReference type="Proteomes" id="UP000807469">
    <property type="component" value="Unassembled WGS sequence"/>
</dbReference>
<organism evidence="3 4">
    <name type="scientific">Pholiota conissans</name>
    <dbReference type="NCBI Taxonomy" id="109636"/>
    <lineage>
        <taxon>Eukaryota</taxon>
        <taxon>Fungi</taxon>
        <taxon>Dikarya</taxon>
        <taxon>Basidiomycota</taxon>
        <taxon>Agaricomycotina</taxon>
        <taxon>Agaricomycetes</taxon>
        <taxon>Agaricomycetidae</taxon>
        <taxon>Agaricales</taxon>
        <taxon>Agaricineae</taxon>
        <taxon>Strophariaceae</taxon>
        <taxon>Pholiota</taxon>
    </lineage>
</organism>
<keyword evidence="4" id="KW-1185">Reference proteome</keyword>